<sequence>MLKTMFSRRTCQSWRQPPSGGCVLKRYKNLLPRRNGSSRLRAAVC</sequence>
<proteinExistence type="predicted"/>
<reference evidence="1" key="1">
    <citation type="submission" date="2009-07" db="EMBL/GenBank/DDBJ databases">
        <authorList>
            <person name="Weinstock G."/>
            <person name="Sodergren E."/>
            <person name="Clifton S."/>
            <person name="Fulton L."/>
            <person name="Fulton B."/>
            <person name="Courtney L."/>
            <person name="Fronick C."/>
            <person name="Harrison M."/>
            <person name="Strong C."/>
            <person name="Farmer C."/>
            <person name="Delahaunty K."/>
            <person name="Markovic C."/>
            <person name="Hall O."/>
            <person name="Minx P."/>
            <person name="Tomlinson C."/>
            <person name="Mitreva M."/>
            <person name="Nelson J."/>
            <person name="Hou S."/>
            <person name="Wollam A."/>
            <person name="Pepin K.H."/>
            <person name="Johnson M."/>
            <person name="Bhonagiri V."/>
            <person name="Nash W.E."/>
            <person name="Warren W."/>
            <person name="Chinwalla A."/>
            <person name="Mardis E.R."/>
            <person name="Wilson R.K."/>
        </authorList>
    </citation>
    <scope>NUCLEOTIDE SEQUENCE [LARGE SCALE GENOMIC DNA]</scope>
    <source>
        <strain evidence="1">ATCC 29256</strain>
    </source>
</reference>
<keyword evidence="2" id="KW-1185">Reference proteome</keyword>
<comment type="caution">
    <text evidence="1">The sequence shown here is derived from an EMBL/GenBank/DDBJ whole genome shotgun (WGS) entry which is preliminary data.</text>
</comment>
<dbReference type="EMBL" id="ACKO02000050">
    <property type="protein sequence ID" value="EET42557.1"/>
    <property type="molecule type" value="Genomic_DNA"/>
</dbReference>
<dbReference type="AlphaFoldDB" id="C6MAW9"/>
<evidence type="ECO:0000313" key="1">
    <source>
        <dbReference type="EMBL" id="EET42557.1"/>
    </source>
</evidence>
<protein>
    <submittedName>
        <fullName evidence="1">Uncharacterized protein</fullName>
    </submittedName>
</protein>
<organism evidence="1 2">
    <name type="scientific">Neisseria sicca ATCC 29256</name>
    <dbReference type="NCBI Taxonomy" id="547045"/>
    <lineage>
        <taxon>Bacteria</taxon>
        <taxon>Pseudomonadati</taxon>
        <taxon>Pseudomonadota</taxon>
        <taxon>Betaproteobacteria</taxon>
        <taxon>Neisseriales</taxon>
        <taxon>Neisseriaceae</taxon>
        <taxon>Neisseria</taxon>
    </lineage>
</organism>
<dbReference type="Proteomes" id="UP000005365">
    <property type="component" value="Unassembled WGS sequence"/>
</dbReference>
<gene>
    <name evidence="1" type="ORF">NEISICOT_03701</name>
</gene>
<evidence type="ECO:0000313" key="2">
    <source>
        <dbReference type="Proteomes" id="UP000005365"/>
    </source>
</evidence>
<name>C6MAW9_NEISI</name>
<accession>C6MAW9</accession>